<feature type="domain" description="Ribosome recycling factor" evidence="7">
    <location>
        <begin position="21"/>
        <end position="183"/>
    </location>
</feature>
<dbReference type="FunFam" id="1.10.132.20:FF:000001">
    <property type="entry name" value="Ribosome-recycling factor"/>
    <property type="match status" value="1"/>
</dbReference>
<evidence type="ECO:0000259" key="7">
    <source>
        <dbReference type="Pfam" id="PF01765"/>
    </source>
</evidence>
<dbReference type="FunFam" id="3.30.1360.40:FF:000001">
    <property type="entry name" value="Ribosome-recycling factor"/>
    <property type="match status" value="1"/>
</dbReference>
<keyword evidence="3 6" id="KW-0963">Cytoplasm</keyword>
<dbReference type="AlphaFoldDB" id="A0A520S436"/>
<organism evidence="8 9">
    <name type="scientific">OM182 bacterium</name>
    <dbReference type="NCBI Taxonomy" id="2510334"/>
    <lineage>
        <taxon>Bacteria</taxon>
        <taxon>Pseudomonadati</taxon>
        <taxon>Pseudomonadota</taxon>
        <taxon>Gammaproteobacteria</taxon>
        <taxon>OMG group</taxon>
        <taxon>OM182 clade</taxon>
    </lineage>
</organism>
<evidence type="ECO:0000256" key="1">
    <source>
        <dbReference type="ARBA" id="ARBA00004496"/>
    </source>
</evidence>
<dbReference type="Pfam" id="PF01765">
    <property type="entry name" value="RRF"/>
    <property type="match status" value="1"/>
</dbReference>
<dbReference type="NCBIfam" id="TIGR00496">
    <property type="entry name" value="frr"/>
    <property type="match status" value="1"/>
</dbReference>
<comment type="function">
    <text evidence="5 6">Responsible for the release of ribosomes from messenger RNA at the termination of protein biosynthesis. May increase the efficiency of translation by recycling ribosomes from one round of translation to another.</text>
</comment>
<comment type="subcellular location">
    <subcellularLocation>
        <location evidence="1 6">Cytoplasm</location>
    </subcellularLocation>
</comment>
<evidence type="ECO:0000256" key="5">
    <source>
        <dbReference type="ARBA" id="ARBA00025050"/>
    </source>
</evidence>
<name>A0A520S436_9GAMM</name>
<dbReference type="Gene3D" id="3.30.1360.40">
    <property type="match status" value="1"/>
</dbReference>
<dbReference type="InterPro" id="IPR002661">
    <property type="entry name" value="Ribosome_recyc_fac"/>
</dbReference>
<evidence type="ECO:0000256" key="6">
    <source>
        <dbReference type="HAMAP-Rule" id="MF_00040"/>
    </source>
</evidence>
<comment type="similarity">
    <text evidence="2 6">Belongs to the RRF family.</text>
</comment>
<dbReference type="Gene3D" id="1.10.132.20">
    <property type="entry name" value="Ribosome-recycling factor"/>
    <property type="match status" value="1"/>
</dbReference>
<evidence type="ECO:0000256" key="4">
    <source>
        <dbReference type="ARBA" id="ARBA00022917"/>
    </source>
</evidence>
<keyword evidence="4 6" id="KW-0648">Protein biosynthesis</keyword>
<proteinExistence type="inferred from homology"/>
<dbReference type="GO" id="GO:0002184">
    <property type="term" value="P:cytoplasmic translational termination"/>
    <property type="evidence" value="ECO:0007669"/>
    <property type="project" value="TreeGrafter"/>
</dbReference>
<dbReference type="PANTHER" id="PTHR20982:SF3">
    <property type="entry name" value="MITOCHONDRIAL RIBOSOME RECYCLING FACTOR PSEUDO 1"/>
    <property type="match status" value="1"/>
</dbReference>
<evidence type="ECO:0000256" key="2">
    <source>
        <dbReference type="ARBA" id="ARBA00005912"/>
    </source>
</evidence>
<evidence type="ECO:0000313" key="9">
    <source>
        <dbReference type="Proteomes" id="UP000316199"/>
    </source>
</evidence>
<dbReference type="Proteomes" id="UP000316199">
    <property type="component" value="Unassembled WGS sequence"/>
</dbReference>
<evidence type="ECO:0000256" key="3">
    <source>
        <dbReference type="ARBA" id="ARBA00022490"/>
    </source>
</evidence>
<dbReference type="CDD" id="cd00520">
    <property type="entry name" value="RRF"/>
    <property type="match status" value="1"/>
</dbReference>
<comment type="caution">
    <text evidence="8">The sequence shown here is derived from an EMBL/GenBank/DDBJ whole genome shotgun (WGS) entry which is preliminary data.</text>
</comment>
<dbReference type="EMBL" id="SHAG01000004">
    <property type="protein sequence ID" value="RZO77196.1"/>
    <property type="molecule type" value="Genomic_DNA"/>
</dbReference>
<dbReference type="InterPro" id="IPR036191">
    <property type="entry name" value="RRF_sf"/>
</dbReference>
<dbReference type="InterPro" id="IPR023584">
    <property type="entry name" value="Ribosome_recyc_fac_dom"/>
</dbReference>
<dbReference type="SUPFAM" id="SSF55194">
    <property type="entry name" value="Ribosome recycling factor, RRF"/>
    <property type="match status" value="1"/>
</dbReference>
<protein>
    <recommendedName>
        <fullName evidence="6">Ribosome-recycling factor</fullName>
        <shortName evidence="6">RRF</shortName>
    </recommendedName>
    <alternativeName>
        <fullName evidence="6">Ribosome-releasing factor</fullName>
    </alternativeName>
</protein>
<gene>
    <name evidence="6" type="primary">frr</name>
    <name evidence="8" type="ORF">EVA68_01960</name>
</gene>
<accession>A0A520S436</accession>
<evidence type="ECO:0000313" key="8">
    <source>
        <dbReference type="EMBL" id="RZO77196.1"/>
    </source>
</evidence>
<sequence>MIDEILKDAEQRMNKTLESLDSAFARIRTGRAHPSILDGVLVSYYGNNTPISQISNIVVEDGRTLLITPWERDIVPDIERAILKSDLGLNPATASENIRLPMPPLTEENRRDLTRVAKTEAENARVAIRNIRRDGNNDVKEFLKEKEITEDDARKGEDLMQKLTDRKIEEVDNRLDRKESDLMEI</sequence>
<reference evidence="8 9" key="1">
    <citation type="submission" date="2019-02" db="EMBL/GenBank/DDBJ databases">
        <title>Prokaryotic population dynamics and viral predation in marine succession experiment using metagenomics: the confinement effect.</title>
        <authorList>
            <person name="Haro-Moreno J.M."/>
            <person name="Rodriguez-Valera F."/>
            <person name="Lopez-Perez M."/>
        </authorList>
    </citation>
    <scope>NUCLEOTIDE SEQUENCE [LARGE SCALE GENOMIC DNA]</scope>
    <source>
        <strain evidence="8">MED-G157</strain>
    </source>
</reference>
<dbReference type="HAMAP" id="MF_00040">
    <property type="entry name" value="RRF"/>
    <property type="match status" value="1"/>
</dbReference>
<dbReference type="GO" id="GO:0043023">
    <property type="term" value="F:ribosomal large subunit binding"/>
    <property type="evidence" value="ECO:0007669"/>
    <property type="project" value="TreeGrafter"/>
</dbReference>
<dbReference type="GO" id="GO:0005829">
    <property type="term" value="C:cytosol"/>
    <property type="evidence" value="ECO:0007669"/>
    <property type="project" value="GOC"/>
</dbReference>
<dbReference type="PANTHER" id="PTHR20982">
    <property type="entry name" value="RIBOSOME RECYCLING FACTOR"/>
    <property type="match status" value="1"/>
</dbReference>